<dbReference type="EnsemblProtists" id="EOD29779">
    <property type="protein sequence ID" value="EOD29779"/>
    <property type="gene ID" value="EMIHUDRAFT_424021"/>
</dbReference>
<feature type="compositionally biased region" description="Basic residues" evidence="1">
    <location>
        <begin position="136"/>
        <end position="148"/>
    </location>
</feature>
<protein>
    <recommendedName>
        <fullName evidence="2">NADP-dependent oxidoreductase domain-containing protein</fullName>
    </recommendedName>
</protein>
<evidence type="ECO:0000256" key="1">
    <source>
        <dbReference type="SAM" id="MobiDB-lite"/>
    </source>
</evidence>
<dbReference type="GeneID" id="17258736"/>
<dbReference type="PROSITE" id="PS00062">
    <property type="entry name" value="ALDOKETO_REDUCTASE_2"/>
    <property type="match status" value="1"/>
</dbReference>
<dbReference type="InterPro" id="IPR023210">
    <property type="entry name" value="NADP_OxRdtase_dom"/>
</dbReference>
<dbReference type="InterPro" id="IPR020471">
    <property type="entry name" value="AKR"/>
</dbReference>
<dbReference type="PRINTS" id="PR00069">
    <property type="entry name" value="ALDKETRDTASE"/>
</dbReference>
<dbReference type="HOGENOM" id="CLU_1498994_0_0_1"/>
<organism evidence="3 4">
    <name type="scientific">Emiliania huxleyi (strain CCMP1516)</name>
    <dbReference type="NCBI Taxonomy" id="280463"/>
    <lineage>
        <taxon>Eukaryota</taxon>
        <taxon>Haptista</taxon>
        <taxon>Haptophyta</taxon>
        <taxon>Prymnesiophyceae</taxon>
        <taxon>Isochrysidales</taxon>
        <taxon>Noelaerhabdaceae</taxon>
        <taxon>Emiliania</taxon>
    </lineage>
</organism>
<dbReference type="SUPFAM" id="SSF51430">
    <property type="entry name" value="NAD(P)-linked oxidoreductase"/>
    <property type="match status" value="1"/>
</dbReference>
<dbReference type="eggNOG" id="KOG1577">
    <property type="taxonomic scope" value="Eukaryota"/>
</dbReference>
<dbReference type="EnsemblProtists" id="EOD12700">
    <property type="protein sequence ID" value="EOD12700"/>
    <property type="gene ID" value="EMIHUDRAFT_437318"/>
</dbReference>
<reference evidence="4" key="1">
    <citation type="journal article" date="2013" name="Nature">
        <title>Pan genome of the phytoplankton Emiliania underpins its global distribution.</title>
        <authorList>
            <person name="Read B.A."/>
            <person name="Kegel J."/>
            <person name="Klute M.J."/>
            <person name="Kuo A."/>
            <person name="Lefebvre S.C."/>
            <person name="Maumus F."/>
            <person name="Mayer C."/>
            <person name="Miller J."/>
            <person name="Monier A."/>
            <person name="Salamov A."/>
            <person name="Young J."/>
            <person name="Aguilar M."/>
            <person name="Claverie J.M."/>
            <person name="Frickenhaus S."/>
            <person name="Gonzalez K."/>
            <person name="Herman E.K."/>
            <person name="Lin Y.C."/>
            <person name="Napier J."/>
            <person name="Ogata H."/>
            <person name="Sarno A.F."/>
            <person name="Shmutz J."/>
            <person name="Schroeder D."/>
            <person name="de Vargas C."/>
            <person name="Verret F."/>
            <person name="von Dassow P."/>
            <person name="Valentin K."/>
            <person name="Van de Peer Y."/>
            <person name="Wheeler G."/>
            <person name="Dacks J.B."/>
            <person name="Delwiche C.F."/>
            <person name="Dyhrman S.T."/>
            <person name="Glockner G."/>
            <person name="John U."/>
            <person name="Richards T."/>
            <person name="Worden A.Z."/>
            <person name="Zhang X."/>
            <person name="Grigoriev I.V."/>
            <person name="Allen A.E."/>
            <person name="Bidle K."/>
            <person name="Borodovsky M."/>
            <person name="Bowler C."/>
            <person name="Brownlee C."/>
            <person name="Cock J.M."/>
            <person name="Elias M."/>
            <person name="Gladyshev V.N."/>
            <person name="Groth M."/>
            <person name="Guda C."/>
            <person name="Hadaegh A."/>
            <person name="Iglesias-Rodriguez M.D."/>
            <person name="Jenkins J."/>
            <person name="Jones B.M."/>
            <person name="Lawson T."/>
            <person name="Leese F."/>
            <person name="Lindquist E."/>
            <person name="Lobanov A."/>
            <person name="Lomsadze A."/>
            <person name="Malik S.B."/>
            <person name="Marsh M.E."/>
            <person name="Mackinder L."/>
            <person name="Mock T."/>
            <person name="Mueller-Roeber B."/>
            <person name="Pagarete A."/>
            <person name="Parker M."/>
            <person name="Probert I."/>
            <person name="Quesneville H."/>
            <person name="Raines C."/>
            <person name="Rensing S.A."/>
            <person name="Riano-Pachon D.M."/>
            <person name="Richier S."/>
            <person name="Rokitta S."/>
            <person name="Shiraiwa Y."/>
            <person name="Soanes D.M."/>
            <person name="van der Giezen M."/>
            <person name="Wahlund T.M."/>
            <person name="Williams B."/>
            <person name="Wilson W."/>
            <person name="Wolfe G."/>
            <person name="Wurch L.L."/>
        </authorList>
    </citation>
    <scope>NUCLEOTIDE SEQUENCE</scope>
</reference>
<keyword evidence="4" id="KW-1185">Reference proteome</keyword>
<sequence>MSVYNGSEMLEHSLAMTGQRYVDLALLHFPCSSWDDTLAMYRELEAARDRGLARAIGVSNFNASALKRLLRHARTKPAVVQNALSVAGHPAPHRGEGTACSEGAPVYGSNDVTLRFVRRHRITFAAYSPLGSQQSRRARPPCRPRGCRGAREDAGAGGPQMACPAGHRGGDEYGEAQACG</sequence>
<dbReference type="GO" id="GO:0016491">
    <property type="term" value="F:oxidoreductase activity"/>
    <property type="evidence" value="ECO:0007669"/>
    <property type="project" value="InterPro"/>
</dbReference>
<evidence type="ECO:0000313" key="4">
    <source>
        <dbReference type="Proteomes" id="UP000013827"/>
    </source>
</evidence>
<dbReference type="Pfam" id="PF00248">
    <property type="entry name" value="Aldo_ket_red"/>
    <property type="match status" value="1"/>
</dbReference>
<evidence type="ECO:0000313" key="3">
    <source>
        <dbReference type="EnsemblProtists" id="EOD12700"/>
    </source>
</evidence>
<dbReference type="KEGG" id="ehx:EMIHUDRAFT_424021"/>
<dbReference type="InterPro" id="IPR036812">
    <property type="entry name" value="NAD(P)_OxRdtase_dom_sf"/>
</dbReference>
<dbReference type="AlphaFoldDB" id="A0A0D3IN65"/>
<name>A0A0D3IN65_EMIH1</name>
<dbReference type="Gene3D" id="3.20.20.100">
    <property type="entry name" value="NADP-dependent oxidoreductase domain"/>
    <property type="match status" value="1"/>
</dbReference>
<feature type="domain" description="NADP-dependent oxidoreductase" evidence="2">
    <location>
        <begin position="10"/>
        <end position="96"/>
    </location>
</feature>
<evidence type="ECO:0000259" key="2">
    <source>
        <dbReference type="Pfam" id="PF00248"/>
    </source>
</evidence>
<reference evidence="3" key="2">
    <citation type="submission" date="2024-10" db="UniProtKB">
        <authorList>
            <consortium name="EnsemblProtists"/>
        </authorList>
    </citation>
    <scope>IDENTIFICATION</scope>
</reference>
<dbReference type="RefSeq" id="XP_005782208.1">
    <property type="nucleotide sequence ID" value="XM_005782151.1"/>
</dbReference>
<dbReference type="PANTHER" id="PTHR11732">
    <property type="entry name" value="ALDO/KETO REDUCTASE"/>
    <property type="match status" value="1"/>
</dbReference>
<dbReference type="PaxDb" id="2903-EOD12700"/>
<dbReference type="RefSeq" id="XP_005765129.1">
    <property type="nucleotide sequence ID" value="XM_005765072.1"/>
</dbReference>
<dbReference type="InterPro" id="IPR018170">
    <property type="entry name" value="Aldo/ket_reductase_CS"/>
</dbReference>
<dbReference type="Proteomes" id="UP000013827">
    <property type="component" value="Unassembled WGS sequence"/>
</dbReference>
<proteinExistence type="predicted"/>
<feature type="region of interest" description="Disordered" evidence="1">
    <location>
        <begin position="132"/>
        <end position="169"/>
    </location>
</feature>
<dbReference type="KEGG" id="ehx:EMIHUDRAFT_437318"/>
<accession>A0A0D3IN65</accession>
<dbReference type="GeneID" id="17275053"/>